<evidence type="ECO:0000313" key="1">
    <source>
        <dbReference type="EMBL" id="CAJ1941797.1"/>
    </source>
</evidence>
<name>A0AA86VXN2_9FABA</name>
<evidence type="ECO:0000313" key="2">
    <source>
        <dbReference type="Proteomes" id="UP001189624"/>
    </source>
</evidence>
<dbReference type="SUPFAM" id="SSF144000">
    <property type="entry name" value="Oxysterol-binding protein-like"/>
    <property type="match status" value="1"/>
</dbReference>
<dbReference type="EMBL" id="OY731400">
    <property type="protein sequence ID" value="CAJ1941797.1"/>
    <property type="molecule type" value="Genomic_DNA"/>
</dbReference>
<sequence length="120" mass="13414">MFNMPKSQLQFGVAPYNPTLGETQRKPYCLTPAGFTPPSGICPLWHRNDMVPLSGFKLQCKTEYGGTSIETKVHGKRQLKLHNHGETYEMNSPDLVIRMLPIPGTDWVGNLSLDLGQVED</sequence>
<proteinExistence type="predicted"/>
<organism evidence="1 2">
    <name type="scientific">Sphenostylis stenocarpa</name>
    <dbReference type="NCBI Taxonomy" id="92480"/>
    <lineage>
        <taxon>Eukaryota</taxon>
        <taxon>Viridiplantae</taxon>
        <taxon>Streptophyta</taxon>
        <taxon>Embryophyta</taxon>
        <taxon>Tracheophyta</taxon>
        <taxon>Spermatophyta</taxon>
        <taxon>Magnoliopsida</taxon>
        <taxon>eudicotyledons</taxon>
        <taxon>Gunneridae</taxon>
        <taxon>Pentapetalae</taxon>
        <taxon>rosids</taxon>
        <taxon>fabids</taxon>
        <taxon>Fabales</taxon>
        <taxon>Fabaceae</taxon>
        <taxon>Papilionoideae</taxon>
        <taxon>50 kb inversion clade</taxon>
        <taxon>NPAAA clade</taxon>
        <taxon>indigoferoid/millettioid clade</taxon>
        <taxon>Phaseoleae</taxon>
        <taxon>Sphenostylis</taxon>
    </lineage>
</organism>
<gene>
    <name evidence="1" type="ORF">AYBTSS11_LOCUS10479</name>
</gene>
<accession>A0AA86VXN2</accession>
<keyword evidence="2" id="KW-1185">Reference proteome</keyword>
<dbReference type="InterPro" id="IPR037239">
    <property type="entry name" value="OSBP_sf"/>
</dbReference>
<dbReference type="AlphaFoldDB" id="A0AA86VXN2"/>
<dbReference type="Proteomes" id="UP001189624">
    <property type="component" value="Chromosome 3"/>
</dbReference>
<protein>
    <submittedName>
        <fullName evidence="1">Uncharacterized protein</fullName>
    </submittedName>
</protein>
<reference evidence="1" key="1">
    <citation type="submission" date="2023-10" db="EMBL/GenBank/DDBJ databases">
        <authorList>
            <person name="Domelevo Entfellner J.-B."/>
        </authorList>
    </citation>
    <scope>NUCLEOTIDE SEQUENCE</scope>
</reference>
<dbReference type="Gramene" id="rna-AYBTSS11_LOCUS10479">
    <property type="protein sequence ID" value="CAJ1941797.1"/>
    <property type="gene ID" value="gene-AYBTSS11_LOCUS10479"/>
</dbReference>